<dbReference type="GO" id="GO:0006281">
    <property type="term" value="P:DNA repair"/>
    <property type="evidence" value="ECO:0007669"/>
    <property type="project" value="InterPro"/>
</dbReference>
<organism evidence="2">
    <name type="scientific">uncultured Sulfurovum sp</name>
    <dbReference type="NCBI Taxonomy" id="269237"/>
    <lineage>
        <taxon>Bacteria</taxon>
        <taxon>Pseudomonadati</taxon>
        <taxon>Campylobacterota</taxon>
        <taxon>Epsilonproteobacteria</taxon>
        <taxon>Campylobacterales</taxon>
        <taxon>Sulfurovaceae</taxon>
        <taxon>Sulfurovum</taxon>
        <taxon>environmental samples</taxon>
    </lineage>
</organism>
<name>A0A6S6SKL6_9BACT</name>
<dbReference type="Pfam" id="PF14493">
    <property type="entry name" value="HTH_40"/>
    <property type="match status" value="1"/>
</dbReference>
<dbReference type="AlphaFoldDB" id="A0A6S6SKL6"/>
<dbReference type="InterPro" id="IPR051055">
    <property type="entry name" value="PIF1_helicase"/>
</dbReference>
<evidence type="ECO:0000259" key="1">
    <source>
        <dbReference type="SMART" id="SM00382"/>
    </source>
</evidence>
<dbReference type="SUPFAM" id="SSF52540">
    <property type="entry name" value="P-loop containing nucleoside triphosphate hydrolases"/>
    <property type="match status" value="2"/>
</dbReference>
<dbReference type="GO" id="GO:0000723">
    <property type="term" value="P:telomere maintenance"/>
    <property type="evidence" value="ECO:0007669"/>
    <property type="project" value="InterPro"/>
</dbReference>
<dbReference type="PANTHER" id="PTHR47642:SF5">
    <property type="entry name" value="ATP-DEPENDENT DNA HELICASE"/>
    <property type="match status" value="1"/>
</dbReference>
<proteinExistence type="predicted"/>
<dbReference type="Pfam" id="PF05970">
    <property type="entry name" value="PIF1"/>
    <property type="match status" value="1"/>
</dbReference>
<reference evidence="2" key="1">
    <citation type="submission" date="2020-01" db="EMBL/GenBank/DDBJ databases">
        <authorList>
            <person name="Meier V. D."/>
            <person name="Meier V D."/>
        </authorList>
    </citation>
    <scope>NUCLEOTIDE SEQUENCE</scope>
    <source>
        <strain evidence="2">HLG_WM_MAG_05</strain>
    </source>
</reference>
<dbReference type="InterPro" id="IPR010285">
    <property type="entry name" value="DNA_helicase_pif1-like_DEAD"/>
</dbReference>
<dbReference type="CDD" id="cd18809">
    <property type="entry name" value="SF1_C_RecD"/>
    <property type="match status" value="1"/>
</dbReference>
<feature type="domain" description="AAA+ ATPase" evidence="1">
    <location>
        <begin position="12"/>
        <end position="309"/>
    </location>
</feature>
<dbReference type="InterPro" id="IPR003593">
    <property type="entry name" value="AAA+_ATPase"/>
</dbReference>
<keyword evidence="2" id="KW-0547">Nucleotide-binding</keyword>
<gene>
    <name evidence="2" type="ORF">HELGO_WM13275</name>
</gene>
<sequence length="571" mass="64013">MKQTTALKILKSGKNVFITGSAGTGKTYLLRQYIQYLKERRIHPSIVAPTGIAASHLKGQTIHSFFALGIRDTVVDNGYVAFLLEKTYLKSRFSKLKVLIIDEVSMVSPEIFASMDKVLRAFKNNPEPFGGVQVVISGDFFQLPPVSKEFKEKRFAWQVPVWKSLALKSCYLEEKFRQDDDRLIALLDDIRSGQVSEKSKKTLDACFHTELDEQMSVTKLYTHNVDVDRINLEALSKLQGKPQTFKHTSKGSAKNIEKIFKTSLVLEELTLKKGAMVIFIKNNPEKSYVNGTTATVMGFEGDIPVVKTSTGQKIRVVAEEWTLENDKGENLATVSQVPLRLAWAITIHKSQGMTLDAAQVDLSQTFEVGQGYVALSRIKNIDGLQLLGLNDMALKVEPLTLRIDEPIKKASLKATEELSVYGEEELDQAHTNFIKGLGGLVSFVQIEEEKKLIRAGKSSVKSDMPTHLKTKALLETCENIHEVARARGVTVNTIMNHFSTLKKEDANINLSRFKPQNLPEKAIESAITQLEENKKPEDFSEDGKLRFKPIFEALKGEVSYDDIRATLLFRL</sequence>
<dbReference type="PANTHER" id="PTHR47642">
    <property type="entry name" value="ATP-DEPENDENT DNA HELICASE"/>
    <property type="match status" value="1"/>
</dbReference>
<dbReference type="Gene3D" id="3.40.50.300">
    <property type="entry name" value="P-loop containing nucleotide triphosphate hydrolases"/>
    <property type="match status" value="2"/>
</dbReference>
<dbReference type="EMBL" id="CACVAU010000027">
    <property type="protein sequence ID" value="CAA6807879.1"/>
    <property type="molecule type" value="Genomic_DNA"/>
</dbReference>
<dbReference type="SMART" id="SM00382">
    <property type="entry name" value="AAA"/>
    <property type="match status" value="1"/>
</dbReference>
<evidence type="ECO:0000313" key="2">
    <source>
        <dbReference type="EMBL" id="CAA6807879.1"/>
    </source>
</evidence>
<dbReference type="GO" id="GO:0003678">
    <property type="term" value="F:DNA helicase activity"/>
    <property type="evidence" value="ECO:0007669"/>
    <property type="project" value="InterPro"/>
</dbReference>
<keyword evidence="2" id="KW-0378">Hydrolase</keyword>
<protein>
    <submittedName>
        <fullName evidence="2">Putative helicase</fullName>
    </submittedName>
</protein>
<keyword evidence="2" id="KW-0067">ATP-binding</keyword>
<keyword evidence="2" id="KW-0347">Helicase</keyword>
<dbReference type="InterPro" id="IPR029491">
    <property type="entry name" value="Helicase_HTH"/>
</dbReference>
<accession>A0A6S6SKL6</accession>
<dbReference type="CDD" id="cd18037">
    <property type="entry name" value="DEXSc_Pif1_like"/>
    <property type="match status" value="1"/>
</dbReference>
<dbReference type="InterPro" id="IPR027417">
    <property type="entry name" value="P-loop_NTPase"/>
</dbReference>